<protein>
    <recommendedName>
        <fullName evidence="3">Ig-like domain-containing protein</fullName>
    </recommendedName>
</protein>
<dbReference type="Proteomes" id="UP000265020">
    <property type="component" value="Unassembled WGS sequence"/>
</dbReference>
<dbReference type="Ensembl" id="ENSCVAT00000004527.1">
    <property type="protein sequence ID" value="ENSCVAP00000024305.1"/>
    <property type="gene ID" value="ENSCVAG00000008303.1"/>
</dbReference>
<dbReference type="GO" id="GO:0009897">
    <property type="term" value="C:external side of plasma membrane"/>
    <property type="evidence" value="ECO:0007669"/>
    <property type="project" value="TreeGrafter"/>
</dbReference>
<feature type="domain" description="Ig-like" evidence="3">
    <location>
        <begin position="167"/>
        <end position="241"/>
    </location>
</feature>
<dbReference type="GeneTree" id="ENSGT01120000271828"/>
<dbReference type="SMART" id="SM00407">
    <property type="entry name" value="IGc1"/>
    <property type="match status" value="1"/>
</dbReference>
<dbReference type="STRING" id="28743.ENSCVAP00000024305"/>
<dbReference type="InterPro" id="IPR036179">
    <property type="entry name" value="Ig-like_dom_sf"/>
</dbReference>
<dbReference type="AlphaFoldDB" id="A0A3Q2GEV0"/>
<evidence type="ECO:0000313" key="5">
    <source>
        <dbReference type="Proteomes" id="UP000265020"/>
    </source>
</evidence>
<dbReference type="SUPFAM" id="SSF54452">
    <property type="entry name" value="MHC antigen-recognition domain"/>
    <property type="match status" value="1"/>
</dbReference>
<dbReference type="GO" id="GO:0005615">
    <property type="term" value="C:extracellular space"/>
    <property type="evidence" value="ECO:0007669"/>
    <property type="project" value="TreeGrafter"/>
</dbReference>
<dbReference type="Gene3D" id="2.60.40.10">
    <property type="entry name" value="Immunoglobulins"/>
    <property type="match status" value="1"/>
</dbReference>
<dbReference type="GO" id="GO:0006955">
    <property type="term" value="P:immune response"/>
    <property type="evidence" value="ECO:0007669"/>
    <property type="project" value="TreeGrafter"/>
</dbReference>
<dbReference type="InterPro" id="IPR013783">
    <property type="entry name" value="Ig-like_fold"/>
</dbReference>
<keyword evidence="5" id="KW-1185">Reference proteome</keyword>
<dbReference type="InterPro" id="IPR003597">
    <property type="entry name" value="Ig_C1-set"/>
</dbReference>
<reference evidence="4" key="1">
    <citation type="submission" date="2025-08" db="UniProtKB">
        <authorList>
            <consortium name="Ensembl"/>
        </authorList>
    </citation>
    <scope>IDENTIFICATION</scope>
</reference>
<evidence type="ECO:0000313" key="4">
    <source>
        <dbReference type="Ensembl" id="ENSCVAP00000024305.1"/>
    </source>
</evidence>
<dbReference type="SUPFAM" id="SSF48726">
    <property type="entry name" value="Immunoglobulin"/>
    <property type="match status" value="1"/>
</dbReference>
<keyword evidence="1" id="KW-0325">Glycoprotein</keyword>
<dbReference type="PANTHER" id="PTHR16675:SF237">
    <property type="entry name" value="MHC CLASS I ANTIGEN TRANSCRIPT VARIANT 1-RELATED"/>
    <property type="match status" value="1"/>
</dbReference>
<name>A0A3Q2GEV0_CYPVA</name>
<reference evidence="4" key="2">
    <citation type="submission" date="2025-09" db="UniProtKB">
        <authorList>
            <consortium name="Ensembl"/>
        </authorList>
    </citation>
    <scope>IDENTIFICATION</scope>
</reference>
<dbReference type="OMA" id="RFWMERS"/>
<proteinExistence type="predicted"/>
<keyword evidence="2" id="KW-1133">Transmembrane helix</keyword>
<evidence type="ECO:0000259" key="3">
    <source>
        <dbReference type="PROSITE" id="PS50835"/>
    </source>
</evidence>
<keyword evidence="2" id="KW-0812">Transmembrane</keyword>
<dbReference type="Pfam" id="PF07654">
    <property type="entry name" value="C1-set"/>
    <property type="match status" value="1"/>
</dbReference>
<sequence length="325" mass="37796">IQSLPEYTDVLFVDDIIMFYYDSISEIGEPRQDWVRTIIKEDPQYWEPQMELSKQCHLNYFVNFSNKPFLSVLVHVIQQILGCEVDDDTKEITAFNHYAYNGEDFISFDFNTKTWIAHHPRAKTIKEQWDILYESNKERRNFALIIFPLCPSADTLLITQTISLDLPSVSLLQRTPSSSINCHATGFYPEKAIIFWRKDGEEIHENVEHGEILPNLDGSFQMSIKLNASNIPLKEWGRYDCVFQLSGVQNDLITRLDKDVIRTNWKEENLSVTSIAIIATMAVLTVLIIPIIGFFAYKKKKGKISWFNFDIFTQFINFAIKKIKT</sequence>
<dbReference type="InterPro" id="IPR037055">
    <property type="entry name" value="MHC_I-like_Ag-recog_sf"/>
</dbReference>
<dbReference type="InterPro" id="IPR050208">
    <property type="entry name" value="MHC_class-I_related"/>
</dbReference>
<dbReference type="PROSITE" id="PS50835">
    <property type="entry name" value="IG_LIKE"/>
    <property type="match status" value="1"/>
</dbReference>
<feature type="transmembrane region" description="Helical" evidence="2">
    <location>
        <begin position="275"/>
        <end position="297"/>
    </location>
</feature>
<dbReference type="InterPro" id="IPR011162">
    <property type="entry name" value="MHC_I/II-like_Ag-recog"/>
</dbReference>
<organism evidence="4 5">
    <name type="scientific">Cyprinodon variegatus</name>
    <name type="common">Sheepshead minnow</name>
    <dbReference type="NCBI Taxonomy" id="28743"/>
    <lineage>
        <taxon>Eukaryota</taxon>
        <taxon>Metazoa</taxon>
        <taxon>Chordata</taxon>
        <taxon>Craniata</taxon>
        <taxon>Vertebrata</taxon>
        <taxon>Euteleostomi</taxon>
        <taxon>Actinopterygii</taxon>
        <taxon>Neopterygii</taxon>
        <taxon>Teleostei</taxon>
        <taxon>Neoteleostei</taxon>
        <taxon>Acanthomorphata</taxon>
        <taxon>Ovalentaria</taxon>
        <taxon>Atherinomorphae</taxon>
        <taxon>Cyprinodontiformes</taxon>
        <taxon>Cyprinodontidae</taxon>
        <taxon>Cyprinodon</taxon>
    </lineage>
</organism>
<dbReference type="FunFam" id="2.60.40.10:FF:000943">
    <property type="entry name" value="Classical MHC class I molecule, alpha-chain"/>
    <property type="match status" value="1"/>
</dbReference>
<dbReference type="Gene3D" id="3.30.500.10">
    <property type="entry name" value="MHC class I-like antigen recognition-like"/>
    <property type="match status" value="1"/>
</dbReference>
<dbReference type="Pfam" id="PF00129">
    <property type="entry name" value="MHC_I"/>
    <property type="match status" value="1"/>
</dbReference>
<keyword evidence="2" id="KW-0472">Membrane</keyword>
<dbReference type="PANTHER" id="PTHR16675">
    <property type="entry name" value="MHC CLASS I-RELATED"/>
    <property type="match status" value="1"/>
</dbReference>
<evidence type="ECO:0000256" key="1">
    <source>
        <dbReference type="ARBA" id="ARBA00023180"/>
    </source>
</evidence>
<dbReference type="InterPro" id="IPR011161">
    <property type="entry name" value="MHC_I-like_Ag-recog"/>
</dbReference>
<evidence type="ECO:0000256" key="2">
    <source>
        <dbReference type="SAM" id="Phobius"/>
    </source>
</evidence>
<accession>A0A3Q2GEV0</accession>
<dbReference type="InterPro" id="IPR007110">
    <property type="entry name" value="Ig-like_dom"/>
</dbReference>